<evidence type="ECO:0000259" key="10">
    <source>
        <dbReference type="Pfam" id="PF14537"/>
    </source>
</evidence>
<evidence type="ECO:0000256" key="2">
    <source>
        <dbReference type="ARBA" id="ARBA00004196"/>
    </source>
</evidence>
<dbReference type="AlphaFoldDB" id="A0A7C9P5A9"/>
<evidence type="ECO:0000256" key="9">
    <source>
        <dbReference type="SAM" id="SignalP"/>
    </source>
</evidence>
<dbReference type="GO" id="GO:0046872">
    <property type="term" value="F:metal ion binding"/>
    <property type="evidence" value="ECO:0007669"/>
    <property type="project" value="UniProtKB-KW"/>
</dbReference>
<evidence type="ECO:0000256" key="5">
    <source>
        <dbReference type="ARBA" id="ARBA00022723"/>
    </source>
</evidence>
<dbReference type="InterPro" id="IPR012286">
    <property type="entry name" value="Tetrahaem_cytochrome"/>
</dbReference>
<keyword evidence="6" id="KW-0249">Electron transport</keyword>
<feature type="region of interest" description="Disordered" evidence="8">
    <location>
        <begin position="26"/>
        <end position="65"/>
    </location>
</feature>
<sequence length="154" mass="16116">MMKKILPLMACLAIAFGIAGCSAPAAPEASDKDAAPEASQPAAQPEAEKVADEGSKAVTAEAAPAAAKVPFPEVSADLLPFEGSEFDEGCLSCHESYDAVAEKTAEYGDSNPHNSIHGRLGSCENCHSGDKVVNEDQKCLSCHAWPREEQSMSH</sequence>
<dbReference type="InterPro" id="IPR036280">
    <property type="entry name" value="Multihaem_cyt_sf"/>
</dbReference>
<evidence type="ECO:0000313" key="11">
    <source>
        <dbReference type="EMBL" id="NBI33831.1"/>
    </source>
</evidence>
<gene>
    <name evidence="11" type="ORF">D1639_02025</name>
</gene>
<feature type="compositionally biased region" description="Low complexity" evidence="8">
    <location>
        <begin position="36"/>
        <end position="45"/>
    </location>
</feature>
<dbReference type="SUPFAM" id="SSF48695">
    <property type="entry name" value="Multiheme cytochromes"/>
    <property type="match status" value="1"/>
</dbReference>
<evidence type="ECO:0000256" key="3">
    <source>
        <dbReference type="ARBA" id="ARBA00022448"/>
    </source>
</evidence>
<reference evidence="11" key="1">
    <citation type="submission" date="2018-08" db="EMBL/GenBank/DDBJ databases">
        <title>Murine metabolic-syndrome-specific gut microbial biobank.</title>
        <authorList>
            <person name="Liu C."/>
        </authorList>
    </citation>
    <scope>NUCLEOTIDE SEQUENCE [LARGE SCALE GENOMIC DNA]</scope>
    <source>
        <strain evidence="11">Z82</strain>
    </source>
</reference>
<organism evidence="11">
    <name type="scientific">Muribaculaceae bacterium Z82</name>
    <dbReference type="NCBI Taxonomy" id="2304548"/>
    <lineage>
        <taxon>Bacteria</taxon>
        <taxon>Pseudomonadati</taxon>
        <taxon>Bacteroidota</taxon>
        <taxon>Bacteroidia</taxon>
        <taxon>Bacteroidales</taxon>
        <taxon>Muribaculaceae</taxon>
    </lineage>
</organism>
<comment type="caution">
    <text evidence="11">The sequence shown here is derived from an EMBL/GenBank/DDBJ whole genome shotgun (WGS) entry which is preliminary data.</text>
</comment>
<feature type="chain" id="PRO_5028995203" description="Tetrahaem cytochrome domain-containing protein" evidence="9">
    <location>
        <begin position="26"/>
        <end position="154"/>
    </location>
</feature>
<dbReference type="Gene3D" id="1.10.1130.10">
    <property type="entry name" value="Flavocytochrome C3, Chain A"/>
    <property type="match status" value="1"/>
</dbReference>
<evidence type="ECO:0000256" key="6">
    <source>
        <dbReference type="ARBA" id="ARBA00022982"/>
    </source>
</evidence>
<keyword evidence="4" id="KW-0349">Heme</keyword>
<keyword evidence="5" id="KW-0479">Metal-binding</keyword>
<comment type="cofactor">
    <cofactor evidence="1">
        <name>heme c</name>
        <dbReference type="ChEBI" id="CHEBI:61717"/>
    </cofactor>
</comment>
<name>A0A7C9P5A9_9BACT</name>
<dbReference type="Pfam" id="PF14537">
    <property type="entry name" value="Cytochrom_c3_2"/>
    <property type="match status" value="1"/>
</dbReference>
<evidence type="ECO:0000256" key="4">
    <source>
        <dbReference type="ARBA" id="ARBA00022617"/>
    </source>
</evidence>
<keyword evidence="3" id="KW-0813">Transport</keyword>
<proteinExistence type="predicted"/>
<comment type="subcellular location">
    <subcellularLocation>
        <location evidence="2">Cell envelope</location>
    </subcellularLocation>
</comment>
<feature type="compositionally biased region" description="Basic and acidic residues" evidence="8">
    <location>
        <begin position="46"/>
        <end position="55"/>
    </location>
</feature>
<evidence type="ECO:0000256" key="1">
    <source>
        <dbReference type="ARBA" id="ARBA00001926"/>
    </source>
</evidence>
<dbReference type="GO" id="GO:0030313">
    <property type="term" value="C:cell envelope"/>
    <property type="evidence" value="ECO:0007669"/>
    <property type="project" value="UniProtKB-SubCell"/>
</dbReference>
<feature type="compositionally biased region" description="Low complexity" evidence="8">
    <location>
        <begin position="56"/>
        <end position="65"/>
    </location>
</feature>
<keyword evidence="9" id="KW-0732">Signal</keyword>
<feature type="signal peptide" evidence="9">
    <location>
        <begin position="1"/>
        <end position="25"/>
    </location>
</feature>
<dbReference type="EMBL" id="QWKH01000007">
    <property type="protein sequence ID" value="NBI33831.1"/>
    <property type="molecule type" value="Genomic_DNA"/>
</dbReference>
<evidence type="ECO:0000256" key="8">
    <source>
        <dbReference type="SAM" id="MobiDB-lite"/>
    </source>
</evidence>
<protein>
    <recommendedName>
        <fullName evidence="10">Tetrahaem cytochrome domain-containing protein</fullName>
    </recommendedName>
</protein>
<evidence type="ECO:0000256" key="7">
    <source>
        <dbReference type="ARBA" id="ARBA00023004"/>
    </source>
</evidence>
<feature type="domain" description="Tetrahaem cytochrome" evidence="10">
    <location>
        <begin position="87"/>
        <end position="143"/>
    </location>
</feature>
<accession>A0A7C9P5A9</accession>
<dbReference type="PROSITE" id="PS51257">
    <property type="entry name" value="PROKAR_LIPOPROTEIN"/>
    <property type="match status" value="1"/>
</dbReference>
<keyword evidence="7" id="KW-0408">Iron</keyword>